<dbReference type="EnsemblPlants" id="AUR62001396-RA">
    <property type="protein sequence ID" value="AUR62001396-RA:cds"/>
    <property type="gene ID" value="AUR62001396"/>
</dbReference>
<dbReference type="PANTHER" id="PTHR37610">
    <property type="entry name" value="CCHC-TYPE DOMAIN-CONTAINING PROTEIN"/>
    <property type="match status" value="1"/>
</dbReference>
<reference evidence="2" key="2">
    <citation type="submission" date="2021-03" db="UniProtKB">
        <authorList>
            <consortium name="EnsemblPlants"/>
        </authorList>
    </citation>
    <scope>IDENTIFICATION</scope>
</reference>
<dbReference type="RefSeq" id="XP_021720025.1">
    <property type="nucleotide sequence ID" value="XM_021864333.1"/>
</dbReference>
<gene>
    <name evidence="2" type="primary">LOC110687712</name>
</gene>
<dbReference type="Proteomes" id="UP000596660">
    <property type="component" value="Unplaced"/>
</dbReference>
<evidence type="ECO:0000259" key="1">
    <source>
        <dbReference type="Pfam" id="PF14244"/>
    </source>
</evidence>
<keyword evidence="3" id="KW-1185">Reference proteome</keyword>
<dbReference type="Gramene" id="AUR62001396-RA">
    <property type="protein sequence ID" value="AUR62001396-RA:cds"/>
    <property type="gene ID" value="AUR62001396"/>
</dbReference>
<reference evidence="2" key="1">
    <citation type="journal article" date="2017" name="Nature">
        <title>The genome of Chenopodium quinoa.</title>
        <authorList>
            <person name="Jarvis D.E."/>
            <person name="Ho Y.S."/>
            <person name="Lightfoot D.J."/>
            <person name="Schmoeckel S.M."/>
            <person name="Li B."/>
            <person name="Borm T.J.A."/>
            <person name="Ohyanagi H."/>
            <person name="Mineta K."/>
            <person name="Michell C.T."/>
            <person name="Saber N."/>
            <person name="Kharbatia N.M."/>
            <person name="Rupper R.R."/>
            <person name="Sharp A.R."/>
            <person name="Dally N."/>
            <person name="Boughton B.A."/>
            <person name="Woo Y.H."/>
            <person name="Gao G."/>
            <person name="Schijlen E.G.W.M."/>
            <person name="Guo X."/>
            <person name="Momin A.A."/>
            <person name="Negrao S."/>
            <person name="Al-Babili S."/>
            <person name="Gehring C."/>
            <person name="Roessner U."/>
            <person name="Jung C."/>
            <person name="Murphy K."/>
            <person name="Arold S.T."/>
            <person name="Gojobori T."/>
            <person name="van der Linden C.G."/>
            <person name="van Loo E.N."/>
            <person name="Jellen E.N."/>
            <person name="Maughan P.J."/>
            <person name="Tester M."/>
        </authorList>
    </citation>
    <scope>NUCLEOTIDE SEQUENCE [LARGE SCALE GENOMIC DNA]</scope>
    <source>
        <strain evidence="2">cv. PI 614886</strain>
    </source>
</reference>
<dbReference type="InterPro" id="IPR029472">
    <property type="entry name" value="Copia-like_N"/>
</dbReference>
<evidence type="ECO:0000313" key="2">
    <source>
        <dbReference type="EnsemblPlants" id="AUR62001396-RA:cds"/>
    </source>
</evidence>
<organism evidence="2 3">
    <name type="scientific">Chenopodium quinoa</name>
    <name type="common">Quinoa</name>
    <dbReference type="NCBI Taxonomy" id="63459"/>
    <lineage>
        <taxon>Eukaryota</taxon>
        <taxon>Viridiplantae</taxon>
        <taxon>Streptophyta</taxon>
        <taxon>Embryophyta</taxon>
        <taxon>Tracheophyta</taxon>
        <taxon>Spermatophyta</taxon>
        <taxon>Magnoliopsida</taxon>
        <taxon>eudicotyledons</taxon>
        <taxon>Gunneridae</taxon>
        <taxon>Pentapetalae</taxon>
        <taxon>Caryophyllales</taxon>
        <taxon>Chenopodiaceae</taxon>
        <taxon>Chenopodioideae</taxon>
        <taxon>Atripliceae</taxon>
        <taxon>Chenopodium</taxon>
    </lineage>
</organism>
<sequence length="139" mass="15886">MAAQNHIPLPIGQDPSSPYYIHPFDMNSMQFFTNKFNGEGFTDWKRSMTIALSTKNKLGFVIDTTIARSVLYLNIDAEIWKDLEDIYGYTSGPQLYSIEQQLLDAHQNAYSIAAFFTKMKMLWDELNAASPFPICICNQ</sequence>
<proteinExistence type="predicted"/>
<dbReference type="Pfam" id="PF14244">
    <property type="entry name" value="Retrotran_gag_3"/>
    <property type="match status" value="1"/>
</dbReference>
<dbReference type="KEGG" id="cqi:110687712"/>
<evidence type="ECO:0000313" key="3">
    <source>
        <dbReference type="Proteomes" id="UP000596660"/>
    </source>
</evidence>
<dbReference type="PANTHER" id="PTHR37610:SF6">
    <property type="entry name" value="GAG-POLYPEPTIDE OF LTR COPIA-TYPE-RELATED"/>
    <property type="match status" value="1"/>
</dbReference>
<feature type="domain" description="Retrotransposon Copia-like N-terminal" evidence="1">
    <location>
        <begin position="22"/>
        <end position="61"/>
    </location>
</feature>
<dbReference type="AlphaFoldDB" id="A0A803KQU0"/>
<dbReference type="OMA" id="MYTESAT"/>
<name>A0A803KQU0_CHEQI</name>
<accession>A0A803KQU0</accession>
<protein>
    <recommendedName>
        <fullName evidence="1">Retrotransposon Copia-like N-terminal domain-containing protein</fullName>
    </recommendedName>
</protein>
<dbReference type="OrthoDB" id="5544992at2759"/>
<dbReference type="GeneID" id="110687712"/>